<sequence length="64" mass="7469">MICRELLARLKLSDVDVTRPFTLSHLFSIPFHYIDEKGKLFVEKSYTKTPSGDPEQGLVFRFSY</sequence>
<name>A0A1V0UNK9_9BACL</name>
<reference evidence="1 2" key="1">
    <citation type="submission" date="2017-03" db="EMBL/GenBank/DDBJ databases">
        <title>Paenibacillus larvae genome sequencing.</title>
        <authorList>
            <person name="Dingman D.W."/>
        </authorList>
    </citation>
    <scope>NUCLEOTIDE SEQUENCE [LARGE SCALE GENOMIC DNA]</scope>
    <source>
        <strain evidence="1 2">SAG 10367</strain>
    </source>
</reference>
<gene>
    <name evidence="1" type="ORF">B7C51_01995</name>
</gene>
<protein>
    <submittedName>
        <fullName evidence="1">Uncharacterized protein</fullName>
    </submittedName>
</protein>
<accession>A0A1V0UNK9</accession>
<dbReference type="AlphaFoldDB" id="A0A1V0UNK9"/>
<dbReference type="EMBL" id="CP020557">
    <property type="protein sequence ID" value="ARF66845.1"/>
    <property type="molecule type" value="Genomic_DNA"/>
</dbReference>
<dbReference type="Proteomes" id="UP000192727">
    <property type="component" value="Chromosome"/>
</dbReference>
<proteinExistence type="predicted"/>
<organism evidence="1 2">
    <name type="scientific">Paenibacillus larvae subsp. pulvifaciens</name>
    <dbReference type="NCBI Taxonomy" id="1477"/>
    <lineage>
        <taxon>Bacteria</taxon>
        <taxon>Bacillati</taxon>
        <taxon>Bacillota</taxon>
        <taxon>Bacilli</taxon>
        <taxon>Bacillales</taxon>
        <taxon>Paenibacillaceae</taxon>
        <taxon>Paenibacillus</taxon>
    </lineage>
</organism>
<evidence type="ECO:0000313" key="1">
    <source>
        <dbReference type="EMBL" id="ARF66845.1"/>
    </source>
</evidence>
<evidence type="ECO:0000313" key="2">
    <source>
        <dbReference type="Proteomes" id="UP000192727"/>
    </source>
</evidence>